<reference evidence="2 3" key="1">
    <citation type="submission" date="2018-08" db="EMBL/GenBank/DDBJ databases">
        <title>Genomic Encyclopedia of Type Strains, Phase III (KMG-III): the genomes of soil and plant-associated and newly described type strains.</title>
        <authorList>
            <person name="Whitman W."/>
        </authorList>
    </citation>
    <scope>NUCLEOTIDE SEQUENCE [LARGE SCALE GENOMIC DNA]</scope>
    <source>
        <strain evidence="2 3">CGMCC 1.10966</strain>
    </source>
</reference>
<name>A0A3D9SGD4_9BACL</name>
<dbReference type="Gene3D" id="2.20.28.30">
    <property type="entry name" value="RNA polymerase ii, chain L"/>
    <property type="match status" value="1"/>
</dbReference>
<accession>A0A3D9SGD4</accession>
<sequence length="376" mass="42535">MATNESLKADDQSTSFPCPSCGGKMQFDVDSQSLKCVYCGSEAAIEAEAGVEPVEYELDFDDEHDAHLTDWGVEQQVVKCDSCGGEMLLPESQTALVCAFCSSPKVLPQGAADSIRPESLIPFQISKDEAVTAFNVWRKRRWFIPSAFKKQSVTSSVNGVYVPFWTFDAESYSTYRVEIGTYHYRHETRTRVVNGKTETYTEQVRYTVWHWSSGDYDRVFDDVLIPASGQYDSKLLKKLNDFELEDLVPYKPEYLSGFIAERYTVSLKEGAQQADEWMASALRSEIRGQIHGDEVRNLDIDTRYSNRTYKHILLPVWNASYMYKNKSYRYMVNGETGEVIGRVPRSAWKITLFVLFWVAVAVGIVIAVMGGSGSPQ</sequence>
<evidence type="ECO:0000256" key="1">
    <source>
        <dbReference type="SAM" id="Phobius"/>
    </source>
</evidence>
<protein>
    <recommendedName>
        <fullName evidence="4">Replication restart DNA helicase PriA</fullName>
    </recommendedName>
</protein>
<gene>
    <name evidence="2" type="ORF">A8990_1059</name>
</gene>
<keyword evidence="3" id="KW-1185">Reference proteome</keyword>
<organism evidence="2 3">
    <name type="scientific">Paenibacillus taihuensis</name>
    <dbReference type="NCBI Taxonomy" id="1156355"/>
    <lineage>
        <taxon>Bacteria</taxon>
        <taxon>Bacillati</taxon>
        <taxon>Bacillota</taxon>
        <taxon>Bacilli</taxon>
        <taxon>Bacillales</taxon>
        <taxon>Paenibacillaceae</taxon>
        <taxon>Paenibacillus</taxon>
    </lineage>
</organism>
<keyword evidence="1" id="KW-0812">Transmembrane</keyword>
<evidence type="ECO:0008006" key="4">
    <source>
        <dbReference type="Google" id="ProtNLM"/>
    </source>
</evidence>
<dbReference type="PANTHER" id="PTHR37826:SF3">
    <property type="entry name" value="J DOMAIN-CONTAINING PROTEIN"/>
    <property type="match status" value="1"/>
</dbReference>
<comment type="caution">
    <text evidence="2">The sequence shown here is derived from an EMBL/GenBank/DDBJ whole genome shotgun (WGS) entry which is preliminary data.</text>
</comment>
<dbReference type="Proteomes" id="UP000256304">
    <property type="component" value="Unassembled WGS sequence"/>
</dbReference>
<dbReference type="OrthoDB" id="3182597at2"/>
<feature type="transmembrane region" description="Helical" evidence="1">
    <location>
        <begin position="350"/>
        <end position="370"/>
    </location>
</feature>
<evidence type="ECO:0000313" key="2">
    <source>
        <dbReference type="EMBL" id="REE91305.1"/>
    </source>
</evidence>
<keyword evidence="1" id="KW-1133">Transmembrane helix</keyword>
<dbReference type="PANTHER" id="PTHR37826">
    <property type="entry name" value="FLOTILLIN BAND_7_5 DOMAIN PROTEIN"/>
    <property type="match status" value="1"/>
</dbReference>
<dbReference type="RefSeq" id="WP_116188074.1">
    <property type="nucleotide sequence ID" value="NZ_QTTN01000005.1"/>
</dbReference>
<dbReference type="EMBL" id="QTTN01000005">
    <property type="protein sequence ID" value="REE91305.1"/>
    <property type="molecule type" value="Genomic_DNA"/>
</dbReference>
<evidence type="ECO:0000313" key="3">
    <source>
        <dbReference type="Proteomes" id="UP000256304"/>
    </source>
</evidence>
<dbReference type="AlphaFoldDB" id="A0A3D9SGD4"/>
<keyword evidence="1" id="KW-0472">Membrane</keyword>
<proteinExistence type="predicted"/>